<sequence>MRSLILINRARVCAAPGGAGSSRPALLLSSRHTPVAHQHTPTQANARPRAPHIMSKGERRLTKLSVGGGPTHPTRRTKTISRRQRSGRPAGGWRSPPAARRRLKEMKN</sequence>
<dbReference type="EMBL" id="CADEBC010000551">
    <property type="protein sequence ID" value="CAB3251960.1"/>
    <property type="molecule type" value="Genomic_DNA"/>
</dbReference>
<feature type="compositionally biased region" description="Basic residues" evidence="1">
    <location>
        <begin position="73"/>
        <end position="86"/>
    </location>
</feature>
<keyword evidence="3" id="KW-1185">Reference proteome</keyword>
<evidence type="ECO:0000313" key="3">
    <source>
        <dbReference type="Proteomes" id="UP000494106"/>
    </source>
</evidence>
<evidence type="ECO:0000256" key="1">
    <source>
        <dbReference type="SAM" id="MobiDB-lite"/>
    </source>
</evidence>
<comment type="caution">
    <text evidence="2">The sequence shown here is derived from an EMBL/GenBank/DDBJ whole genome shotgun (WGS) entry which is preliminary data.</text>
</comment>
<dbReference type="AlphaFoldDB" id="A0A8S1AU73"/>
<feature type="region of interest" description="Disordered" evidence="1">
    <location>
        <begin position="32"/>
        <end position="108"/>
    </location>
</feature>
<reference evidence="2 3" key="1">
    <citation type="submission" date="2020-04" db="EMBL/GenBank/DDBJ databases">
        <authorList>
            <person name="Wallbank WR R."/>
            <person name="Pardo Diaz C."/>
            <person name="Kozak K."/>
            <person name="Martin S."/>
            <person name="Jiggins C."/>
            <person name="Moest M."/>
            <person name="Warren A I."/>
            <person name="Byers J.R.P. K."/>
            <person name="Montejo-Kovacevich G."/>
            <person name="Yen C E."/>
        </authorList>
    </citation>
    <scope>NUCLEOTIDE SEQUENCE [LARGE SCALE GENOMIC DNA]</scope>
</reference>
<organism evidence="2 3">
    <name type="scientific">Arctia plantaginis</name>
    <name type="common">Wood tiger moth</name>
    <name type="synonym">Phalaena plantaginis</name>
    <dbReference type="NCBI Taxonomy" id="874455"/>
    <lineage>
        <taxon>Eukaryota</taxon>
        <taxon>Metazoa</taxon>
        <taxon>Ecdysozoa</taxon>
        <taxon>Arthropoda</taxon>
        <taxon>Hexapoda</taxon>
        <taxon>Insecta</taxon>
        <taxon>Pterygota</taxon>
        <taxon>Neoptera</taxon>
        <taxon>Endopterygota</taxon>
        <taxon>Lepidoptera</taxon>
        <taxon>Glossata</taxon>
        <taxon>Ditrysia</taxon>
        <taxon>Noctuoidea</taxon>
        <taxon>Erebidae</taxon>
        <taxon>Arctiinae</taxon>
        <taxon>Arctia</taxon>
    </lineage>
</organism>
<evidence type="ECO:0000313" key="2">
    <source>
        <dbReference type="EMBL" id="CAB3251960.1"/>
    </source>
</evidence>
<feature type="compositionally biased region" description="Basic residues" evidence="1">
    <location>
        <begin position="99"/>
        <end position="108"/>
    </location>
</feature>
<accession>A0A8S1AU73</accession>
<proteinExistence type="predicted"/>
<dbReference type="Proteomes" id="UP000494106">
    <property type="component" value="Unassembled WGS sequence"/>
</dbReference>
<name>A0A8S1AU73_ARCPL</name>
<gene>
    <name evidence="2" type="ORF">APLA_LOCUS13275</name>
</gene>
<protein>
    <submittedName>
        <fullName evidence="2">Uncharacterized protein</fullName>
    </submittedName>
</protein>